<comment type="caution">
    <text evidence="1">The sequence shown here is derived from an EMBL/GenBank/DDBJ whole genome shotgun (WGS) entry which is preliminary data.</text>
</comment>
<keyword evidence="2" id="KW-1185">Reference proteome</keyword>
<sequence length="67" mass="7139">MPGKGKSEEAGQVGCAAVVLHPSPSLLACPLPPVTRCGLHKATILEHAGIKWKWKISSIILSVKLRK</sequence>
<proteinExistence type="predicted"/>
<name>A0A498NB30_LABRO</name>
<evidence type="ECO:0000313" key="2">
    <source>
        <dbReference type="Proteomes" id="UP000290572"/>
    </source>
</evidence>
<dbReference type="AlphaFoldDB" id="A0A498NB30"/>
<evidence type="ECO:0000313" key="1">
    <source>
        <dbReference type="EMBL" id="RXN30350.1"/>
    </source>
</evidence>
<dbReference type="EMBL" id="QBIY01011586">
    <property type="protein sequence ID" value="RXN30350.1"/>
    <property type="molecule type" value="Genomic_DNA"/>
</dbReference>
<organism evidence="1 2">
    <name type="scientific">Labeo rohita</name>
    <name type="common">Indian major carp</name>
    <name type="synonym">Cyprinus rohita</name>
    <dbReference type="NCBI Taxonomy" id="84645"/>
    <lineage>
        <taxon>Eukaryota</taxon>
        <taxon>Metazoa</taxon>
        <taxon>Chordata</taxon>
        <taxon>Craniata</taxon>
        <taxon>Vertebrata</taxon>
        <taxon>Euteleostomi</taxon>
        <taxon>Actinopterygii</taxon>
        <taxon>Neopterygii</taxon>
        <taxon>Teleostei</taxon>
        <taxon>Ostariophysi</taxon>
        <taxon>Cypriniformes</taxon>
        <taxon>Cyprinidae</taxon>
        <taxon>Labeoninae</taxon>
        <taxon>Labeonini</taxon>
        <taxon>Labeo</taxon>
    </lineage>
</organism>
<dbReference type="Proteomes" id="UP000290572">
    <property type="component" value="Unassembled WGS sequence"/>
</dbReference>
<reference evidence="1 2" key="1">
    <citation type="submission" date="2018-03" db="EMBL/GenBank/DDBJ databases">
        <title>Draft genome sequence of Rohu Carp (Labeo rohita).</title>
        <authorList>
            <person name="Das P."/>
            <person name="Kushwaha B."/>
            <person name="Joshi C.G."/>
            <person name="Kumar D."/>
            <person name="Nagpure N.S."/>
            <person name="Sahoo L."/>
            <person name="Das S.P."/>
            <person name="Bit A."/>
            <person name="Patnaik S."/>
            <person name="Meher P.K."/>
            <person name="Jayasankar P."/>
            <person name="Koringa P.G."/>
            <person name="Patel N.V."/>
            <person name="Hinsu A.T."/>
            <person name="Kumar R."/>
            <person name="Pandey M."/>
            <person name="Agarwal S."/>
            <person name="Srivastava S."/>
            <person name="Singh M."/>
            <person name="Iquebal M.A."/>
            <person name="Jaiswal S."/>
            <person name="Angadi U.B."/>
            <person name="Kumar N."/>
            <person name="Raza M."/>
            <person name="Shah T.M."/>
            <person name="Rai A."/>
            <person name="Jena J.K."/>
        </authorList>
    </citation>
    <scope>NUCLEOTIDE SEQUENCE [LARGE SCALE GENOMIC DNA]</scope>
    <source>
        <strain evidence="1">DASCIFA01</strain>
        <tissue evidence="1">Testis</tissue>
    </source>
</reference>
<accession>A0A498NB30</accession>
<dbReference type="PROSITE" id="PS51257">
    <property type="entry name" value="PROKAR_LIPOPROTEIN"/>
    <property type="match status" value="1"/>
</dbReference>
<protein>
    <submittedName>
        <fullName evidence="1">Uncharacterized protein</fullName>
    </submittedName>
</protein>
<gene>
    <name evidence="1" type="ORF">ROHU_004946</name>
</gene>